<comment type="subunit">
    <text evidence="10">Monomer.</text>
</comment>
<evidence type="ECO:0000259" key="13">
    <source>
        <dbReference type="SMART" id="SM00642"/>
    </source>
</evidence>
<dbReference type="SUPFAM" id="SSF51011">
    <property type="entry name" value="Glycosyl hydrolase domain"/>
    <property type="match status" value="1"/>
</dbReference>
<evidence type="ECO:0000256" key="9">
    <source>
        <dbReference type="ARBA" id="ARBA00023277"/>
    </source>
</evidence>
<dbReference type="InterPro" id="IPR037439">
    <property type="entry name" value="Branching_enzy"/>
</dbReference>
<dbReference type="InterPro" id="IPR006047">
    <property type="entry name" value="GH13_cat_dom"/>
</dbReference>
<dbReference type="CDD" id="cd11322">
    <property type="entry name" value="AmyAc_Glg_BE"/>
    <property type="match status" value="1"/>
</dbReference>
<dbReference type="SUPFAM" id="SSF81296">
    <property type="entry name" value="E set domains"/>
    <property type="match status" value="1"/>
</dbReference>
<gene>
    <name evidence="10 14" type="primary">glgB</name>
    <name evidence="14" type="ORF">FRC53_04565</name>
</gene>
<keyword evidence="7 10" id="KW-0808">Transferase</keyword>
<evidence type="ECO:0000256" key="8">
    <source>
        <dbReference type="ARBA" id="ARBA00023056"/>
    </source>
</evidence>
<dbReference type="GO" id="GO:0005829">
    <property type="term" value="C:cytosol"/>
    <property type="evidence" value="ECO:0007669"/>
    <property type="project" value="TreeGrafter"/>
</dbReference>
<dbReference type="InterPro" id="IPR014756">
    <property type="entry name" value="Ig_E-set"/>
</dbReference>
<evidence type="ECO:0000256" key="7">
    <source>
        <dbReference type="ARBA" id="ARBA00022679"/>
    </source>
</evidence>
<comment type="pathway">
    <text evidence="3 10">Glycan biosynthesis; glycogen biosynthesis.</text>
</comment>
<dbReference type="UniPathway" id="UPA00164"/>
<dbReference type="Gene3D" id="2.60.40.10">
    <property type="entry name" value="Immunoglobulins"/>
    <property type="match status" value="1"/>
</dbReference>
<comment type="function">
    <text evidence="2 10">Catalyzes the formation of the alpha-1,6-glucosidic linkages in glycogen by scission of a 1,4-alpha-linked oligosaccharide from growing alpha-1,4-glucan chains and the subsequent attachment of the oligosaccharide to the alpha-1,6 position.</text>
</comment>
<dbReference type="GO" id="GO:0005978">
    <property type="term" value="P:glycogen biosynthetic process"/>
    <property type="evidence" value="ECO:0007669"/>
    <property type="project" value="UniProtKB-UniRule"/>
</dbReference>
<evidence type="ECO:0000256" key="4">
    <source>
        <dbReference type="ARBA" id="ARBA00009000"/>
    </source>
</evidence>
<dbReference type="SUPFAM" id="SSF51445">
    <property type="entry name" value="(Trans)glycosidases"/>
    <property type="match status" value="1"/>
</dbReference>
<comment type="catalytic activity">
    <reaction evidence="1 10">
        <text>Transfers a segment of a (1-&gt;4)-alpha-D-glucan chain to a primary hydroxy group in a similar glucan chain.</text>
        <dbReference type="EC" id="2.4.1.18"/>
    </reaction>
</comment>
<dbReference type="Pfam" id="PF00128">
    <property type="entry name" value="Alpha-amylase"/>
    <property type="match status" value="1"/>
</dbReference>
<dbReference type="InterPro" id="IPR004193">
    <property type="entry name" value="Glyco_hydro_13_N"/>
</dbReference>
<dbReference type="InterPro" id="IPR013780">
    <property type="entry name" value="Glyco_hydro_b"/>
</dbReference>
<keyword evidence="8 10" id="KW-0320">Glycogen biosynthesis</keyword>
<evidence type="ECO:0000256" key="10">
    <source>
        <dbReference type="HAMAP-Rule" id="MF_00685"/>
    </source>
</evidence>
<comment type="caution">
    <text evidence="14">The sequence shown here is derived from an EMBL/GenBank/DDBJ whole genome shotgun (WGS) entry which is preliminary data.</text>
</comment>
<dbReference type="EC" id="2.4.1.18" evidence="10"/>
<dbReference type="GO" id="GO:0004553">
    <property type="term" value="F:hydrolase activity, hydrolyzing O-glycosyl compounds"/>
    <property type="evidence" value="ECO:0007669"/>
    <property type="project" value="InterPro"/>
</dbReference>
<evidence type="ECO:0000313" key="14">
    <source>
        <dbReference type="EMBL" id="MQM72692.1"/>
    </source>
</evidence>
<feature type="active site" description="Proton donor" evidence="10 11">
    <location>
        <position position="350"/>
    </location>
</feature>
<feature type="domain" description="Glycosyl hydrolase family 13 catalytic" evidence="13">
    <location>
        <begin position="153"/>
        <end position="500"/>
    </location>
</feature>
<dbReference type="GO" id="GO:0043169">
    <property type="term" value="F:cation binding"/>
    <property type="evidence" value="ECO:0007669"/>
    <property type="project" value="InterPro"/>
</dbReference>
<feature type="active site" description="Nucleophile" evidence="10 11">
    <location>
        <position position="298"/>
    </location>
</feature>
<accession>A0A6L5GRJ1</accession>
<dbReference type="Gene3D" id="2.60.40.1180">
    <property type="entry name" value="Golgi alpha-mannosidase II"/>
    <property type="match status" value="1"/>
</dbReference>
<sequence>MDKSVALYLFHDGDYLQSYEFFGAHIEDDHVVFRLWAPNALSVSIVGDFNKWDPALSPMHLLPQSGGVWETELSTDLVSKGTLYKYCIEQIDGTLAYKADPYGFYSEVRPNTASIIWPLDYQWHDTKWCSARESSVGSPAPMNIYEMHLGSWRTHEDGLFLSYRELADELVPYLKDMHYTHVEMMPLMEHPFDGSWGYQITGYFAPTSRYGTPQDLMYLIDQLHQNGISVIFDWVPGHFCKDAHGLYKLDGTNLYEATEHPQWGTMEFDYNRPEVVNFLISNAYYWFKMYHIDGLRIDGVASILYLNYGYDNEWRRNAEGGNTSLEAIAFLRKLNTEIFKYFPYAIMAAEESTAFPQVTWPVDKGGLGFNYKWDMGWMHDTLSYMETDPYVRSHFHDRLTFSMSYAFSENFILPLSHDEVVHGKKSILDKMFGDYNHKFDEMRLLYAYMYTHSGKKLTFMGNENAPFIEWRYYEELEWFMLENEKHRDFHQYIHDLNKLYVDEPALWQEDHSWDGFQWIEPDNAAQSVIIFRRMGKDPKDDLVVIINFCPESYPIYDIGVPRDGTWRLIFNSNAAQYGGSGETVVKKAEADEKEGFHNQPHKITIALPGFSALIYKREPEKQVPAKTKTEKPKKIDASKKPLVAKDVKPKPLTQKDVKPKPLTKIDSIKKK</sequence>
<dbReference type="InterPro" id="IPR006407">
    <property type="entry name" value="GlgB"/>
</dbReference>
<keyword evidence="6 10" id="KW-0328">Glycosyltransferase</keyword>
<dbReference type="GO" id="GO:0003844">
    <property type="term" value="F:1,4-alpha-glucan branching enzyme activity"/>
    <property type="evidence" value="ECO:0007669"/>
    <property type="project" value="UniProtKB-UniRule"/>
</dbReference>
<dbReference type="PIRSF" id="PIRSF000463">
    <property type="entry name" value="GlgB"/>
    <property type="match status" value="1"/>
</dbReference>
<dbReference type="FunFam" id="2.60.40.1180:FF:000002">
    <property type="entry name" value="1,4-alpha-glucan branching enzyme GlgB"/>
    <property type="match status" value="1"/>
</dbReference>
<dbReference type="InterPro" id="IPR044143">
    <property type="entry name" value="GlgB_N_E_set_prok"/>
</dbReference>
<dbReference type="AlphaFoldDB" id="A0A6L5GRJ1"/>
<name>A0A6L5GRJ1_9FIRM</name>
<dbReference type="SMART" id="SM00642">
    <property type="entry name" value="Aamy"/>
    <property type="match status" value="1"/>
</dbReference>
<evidence type="ECO:0000256" key="3">
    <source>
        <dbReference type="ARBA" id="ARBA00004964"/>
    </source>
</evidence>
<dbReference type="PANTHER" id="PTHR43651:SF3">
    <property type="entry name" value="1,4-ALPHA-GLUCAN-BRANCHING ENZYME"/>
    <property type="match status" value="1"/>
</dbReference>
<dbReference type="HAMAP" id="MF_00685">
    <property type="entry name" value="GlgB"/>
    <property type="match status" value="1"/>
</dbReference>
<dbReference type="NCBIfam" id="NF008967">
    <property type="entry name" value="PRK12313.1"/>
    <property type="match status" value="1"/>
</dbReference>
<evidence type="ECO:0000313" key="15">
    <source>
        <dbReference type="Proteomes" id="UP000473648"/>
    </source>
</evidence>
<keyword evidence="15" id="KW-1185">Reference proteome</keyword>
<protein>
    <recommendedName>
        <fullName evidence="10">1,4-alpha-glucan branching enzyme GlgB</fullName>
        <ecNumber evidence="10">2.4.1.18</ecNumber>
    </recommendedName>
    <alternativeName>
        <fullName evidence="10">1,4-alpha-D-glucan:1,4-alpha-D-glucan 6-glucosyl-transferase</fullName>
    </alternativeName>
    <alternativeName>
        <fullName evidence="10">Alpha-(1-&gt;4)-glucan branching enzyme</fullName>
    </alternativeName>
    <alternativeName>
        <fullName evidence="10">Glycogen branching enzyme</fullName>
        <shortName evidence="10">BE</shortName>
    </alternativeName>
</protein>
<dbReference type="PANTHER" id="PTHR43651">
    <property type="entry name" value="1,4-ALPHA-GLUCAN-BRANCHING ENZYME"/>
    <property type="match status" value="1"/>
</dbReference>
<dbReference type="Gene3D" id="3.20.20.80">
    <property type="entry name" value="Glycosidases"/>
    <property type="match status" value="1"/>
</dbReference>
<comment type="similarity">
    <text evidence="4 10">Belongs to the glycosyl hydrolase 13 family. GlgB subfamily.</text>
</comment>
<feature type="region of interest" description="Disordered" evidence="12">
    <location>
        <begin position="618"/>
        <end position="671"/>
    </location>
</feature>
<dbReference type="NCBIfam" id="TIGR01515">
    <property type="entry name" value="branching_enzym"/>
    <property type="match status" value="1"/>
</dbReference>
<evidence type="ECO:0000256" key="11">
    <source>
        <dbReference type="PIRSR" id="PIRSR000463-1"/>
    </source>
</evidence>
<dbReference type="CDD" id="cd02855">
    <property type="entry name" value="E_set_GBE_prok_N"/>
    <property type="match status" value="1"/>
</dbReference>
<proteinExistence type="inferred from homology"/>
<feature type="compositionally biased region" description="Basic and acidic residues" evidence="12">
    <location>
        <begin position="618"/>
        <end position="659"/>
    </location>
</feature>
<dbReference type="InterPro" id="IPR017853">
    <property type="entry name" value="GH"/>
</dbReference>
<dbReference type="InterPro" id="IPR013783">
    <property type="entry name" value="Ig-like_fold"/>
</dbReference>
<evidence type="ECO:0000256" key="2">
    <source>
        <dbReference type="ARBA" id="ARBA00002953"/>
    </source>
</evidence>
<evidence type="ECO:0000256" key="12">
    <source>
        <dbReference type="SAM" id="MobiDB-lite"/>
    </source>
</evidence>
<dbReference type="Pfam" id="PF02922">
    <property type="entry name" value="CBM_48"/>
    <property type="match status" value="1"/>
</dbReference>
<dbReference type="Pfam" id="PF02806">
    <property type="entry name" value="Alpha-amylase_C"/>
    <property type="match status" value="1"/>
</dbReference>
<evidence type="ECO:0000256" key="6">
    <source>
        <dbReference type="ARBA" id="ARBA00022676"/>
    </source>
</evidence>
<dbReference type="InterPro" id="IPR006048">
    <property type="entry name" value="A-amylase/branching_C"/>
</dbReference>
<evidence type="ECO:0000256" key="5">
    <source>
        <dbReference type="ARBA" id="ARBA00022600"/>
    </source>
</evidence>
<dbReference type="Proteomes" id="UP000473648">
    <property type="component" value="Unassembled WGS sequence"/>
</dbReference>
<keyword evidence="5 10" id="KW-0321">Glycogen metabolism</keyword>
<evidence type="ECO:0000256" key="1">
    <source>
        <dbReference type="ARBA" id="ARBA00000826"/>
    </source>
</evidence>
<organism evidence="14 15">
    <name type="scientific">Candidatus Pseudoramibacter fermentans</name>
    <dbReference type="NCBI Taxonomy" id="2594427"/>
    <lineage>
        <taxon>Bacteria</taxon>
        <taxon>Bacillati</taxon>
        <taxon>Bacillota</taxon>
        <taxon>Clostridia</taxon>
        <taxon>Eubacteriales</taxon>
        <taxon>Eubacteriaceae</taxon>
        <taxon>Pseudoramibacter</taxon>
    </lineage>
</organism>
<dbReference type="EMBL" id="VOGB01000004">
    <property type="protein sequence ID" value="MQM72692.1"/>
    <property type="molecule type" value="Genomic_DNA"/>
</dbReference>
<reference evidence="14" key="1">
    <citation type="journal article" date="2020" name="Appl. Environ. Microbiol.">
        <title>Medium-Chain Fatty Acid Synthesis by 'Candidatus Weimeria bifida' gen. nov., sp. nov., and 'Candidatus Pseudoramibacter fermentans' sp. nov.</title>
        <authorList>
            <person name="Scarborough M.J."/>
            <person name="Myers K.S."/>
            <person name="Donohue T.J."/>
            <person name="Noguera D.R."/>
        </authorList>
    </citation>
    <scope>NUCLEOTIDE SEQUENCE</scope>
    <source>
        <strain evidence="14">EUB1.1</strain>
    </source>
</reference>
<keyword evidence="9 10" id="KW-0119">Carbohydrate metabolism</keyword>
<dbReference type="FunFam" id="3.20.20.80:FF:000003">
    <property type="entry name" value="1,4-alpha-glucan branching enzyme GlgB"/>
    <property type="match status" value="1"/>
</dbReference>
<dbReference type="NCBIfam" id="NF003811">
    <property type="entry name" value="PRK05402.1"/>
    <property type="match status" value="1"/>
</dbReference>